<protein>
    <submittedName>
        <fullName evidence="2">Acyl-CoA N-acyltransferase</fullName>
    </submittedName>
</protein>
<dbReference type="InterPro" id="IPR016181">
    <property type="entry name" value="Acyl_CoA_acyltransferase"/>
</dbReference>
<keyword evidence="2" id="KW-0012">Acyltransferase</keyword>
<gene>
    <name evidence="2" type="ORF">CALCODRAFT_15429</name>
</gene>
<sequence>MSASTPLPAAQRPETEIIIADTGELFQQCVDVRLKVFSDEQGFPEDTELDQYDAPGRSVHFLLRLVPSHTPIGTIRMVRRPRKLGRLAVLSEYRKYKFGAALVLRSHEWVLAEDPSTGGDSPYDVVAHAQLYVKPFYAKFGYVEEGPEFDEDGAPHQKMVAHLKQ</sequence>
<feature type="domain" description="N-acetyltransferase" evidence="1">
    <location>
        <begin position="16"/>
        <end position="165"/>
    </location>
</feature>
<evidence type="ECO:0000313" key="3">
    <source>
        <dbReference type="Proteomes" id="UP000076842"/>
    </source>
</evidence>
<dbReference type="InterPro" id="IPR000182">
    <property type="entry name" value="GNAT_dom"/>
</dbReference>
<dbReference type="AlphaFoldDB" id="A0A165E8K3"/>
<accession>A0A165E8K3</accession>
<dbReference type="Proteomes" id="UP000076842">
    <property type="component" value="Unassembled WGS sequence"/>
</dbReference>
<organism evidence="2 3">
    <name type="scientific">Calocera cornea HHB12733</name>
    <dbReference type="NCBI Taxonomy" id="1353952"/>
    <lineage>
        <taxon>Eukaryota</taxon>
        <taxon>Fungi</taxon>
        <taxon>Dikarya</taxon>
        <taxon>Basidiomycota</taxon>
        <taxon>Agaricomycotina</taxon>
        <taxon>Dacrymycetes</taxon>
        <taxon>Dacrymycetales</taxon>
        <taxon>Dacrymycetaceae</taxon>
        <taxon>Calocera</taxon>
    </lineage>
</organism>
<dbReference type="OrthoDB" id="329272at2759"/>
<evidence type="ECO:0000259" key="1">
    <source>
        <dbReference type="PROSITE" id="PS51186"/>
    </source>
</evidence>
<dbReference type="UniPathway" id="UPA00113">
    <property type="reaction ID" value="UER00529"/>
</dbReference>
<reference evidence="2 3" key="1">
    <citation type="journal article" date="2016" name="Mol. Biol. Evol.">
        <title>Comparative Genomics of Early-Diverging Mushroom-Forming Fungi Provides Insights into the Origins of Lignocellulose Decay Capabilities.</title>
        <authorList>
            <person name="Nagy L.G."/>
            <person name="Riley R."/>
            <person name="Tritt A."/>
            <person name="Adam C."/>
            <person name="Daum C."/>
            <person name="Floudas D."/>
            <person name="Sun H."/>
            <person name="Yadav J.S."/>
            <person name="Pangilinan J."/>
            <person name="Larsson K.H."/>
            <person name="Matsuura K."/>
            <person name="Barry K."/>
            <person name="Labutti K."/>
            <person name="Kuo R."/>
            <person name="Ohm R.A."/>
            <person name="Bhattacharya S.S."/>
            <person name="Shirouzu T."/>
            <person name="Yoshinaga Y."/>
            <person name="Martin F.M."/>
            <person name="Grigoriev I.V."/>
            <person name="Hibbett D.S."/>
        </authorList>
    </citation>
    <scope>NUCLEOTIDE SEQUENCE [LARGE SCALE GENOMIC DNA]</scope>
    <source>
        <strain evidence="2 3">HHB12733</strain>
    </source>
</reference>
<proteinExistence type="predicted"/>
<dbReference type="Pfam" id="PF13673">
    <property type="entry name" value="Acetyltransf_10"/>
    <property type="match status" value="1"/>
</dbReference>
<dbReference type="GO" id="GO:0006048">
    <property type="term" value="P:UDP-N-acetylglucosamine biosynthetic process"/>
    <property type="evidence" value="ECO:0007669"/>
    <property type="project" value="UniProtKB-UniPathway"/>
</dbReference>
<dbReference type="InParanoid" id="A0A165E8K3"/>
<dbReference type="GO" id="GO:0016747">
    <property type="term" value="F:acyltransferase activity, transferring groups other than amino-acyl groups"/>
    <property type="evidence" value="ECO:0007669"/>
    <property type="project" value="InterPro"/>
</dbReference>
<dbReference type="Gene3D" id="3.40.630.30">
    <property type="match status" value="1"/>
</dbReference>
<name>A0A165E8K3_9BASI</name>
<keyword evidence="2" id="KW-0808">Transferase</keyword>
<dbReference type="PROSITE" id="PS51186">
    <property type="entry name" value="GNAT"/>
    <property type="match status" value="1"/>
</dbReference>
<keyword evidence="3" id="KW-1185">Reference proteome</keyword>
<dbReference type="SUPFAM" id="SSF55729">
    <property type="entry name" value="Acyl-CoA N-acyltransferases (Nat)"/>
    <property type="match status" value="1"/>
</dbReference>
<evidence type="ECO:0000313" key="2">
    <source>
        <dbReference type="EMBL" id="KZT54324.1"/>
    </source>
</evidence>
<dbReference type="STRING" id="1353952.A0A165E8K3"/>
<dbReference type="EMBL" id="KV424016">
    <property type="protein sequence ID" value="KZT54324.1"/>
    <property type="molecule type" value="Genomic_DNA"/>
</dbReference>